<gene>
    <name evidence="1" type="ORF">AAG570_006238</name>
</gene>
<comment type="caution">
    <text evidence="1">The sequence shown here is derived from an EMBL/GenBank/DDBJ whole genome shotgun (WGS) entry which is preliminary data.</text>
</comment>
<reference evidence="1 2" key="1">
    <citation type="submission" date="2024-07" db="EMBL/GenBank/DDBJ databases">
        <title>Chromosome-level genome assembly of the water stick insect Ranatra chinensis (Heteroptera: Nepidae).</title>
        <authorList>
            <person name="Liu X."/>
        </authorList>
    </citation>
    <scope>NUCLEOTIDE SEQUENCE [LARGE SCALE GENOMIC DNA]</scope>
    <source>
        <strain evidence="1">Cailab_2021Rc</strain>
        <tissue evidence="1">Muscle</tissue>
    </source>
</reference>
<dbReference type="Proteomes" id="UP001558652">
    <property type="component" value="Unassembled WGS sequence"/>
</dbReference>
<protein>
    <submittedName>
        <fullName evidence="1">Uncharacterized protein</fullName>
    </submittedName>
</protein>
<organism evidence="1 2">
    <name type="scientific">Ranatra chinensis</name>
    <dbReference type="NCBI Taxonomy" id="642074"/>
    <lineage>
        <taxon>Eukaryota</taxon>
        <taxon>Metazoa</taxon>
        <taxon>Ecdysozoa</taxon>
        <taxon>Arthropoda</taxon>
        <taxon>Hexapoda</taxon>
        <taxon>Insecta</taxon>
        <taxon>Pterygota</taxon>
        <taxon>Neoptera</taxon>
        <taxon>Paraneoptera</taxon>
        <taxon>Hemiptera</taxon>
        <taxon>Heteroptera</taxon>
        <taxon>Panheteroptera</taxon>
        <taxon>Nepomorpha</taxon>
        <taxon>Nepidae</taxon>
        <taxon>Ranatrinae</taxon>
        <taxon>Ranatra</taxon>
    </lineage>
</organism>
<evidence type="ECO:0000313" key="2">
    <source>
        <dbReference type="Proteomes" id="UP001558652"/>
    </source>
</evidence>
<name>A0ABD0Z688_9HEMI</name>
<proteinExistence type="predicted"/>
<dbReference type="EMBL" id="JBFDAA010000002">
    <property type="protein sequence ID" value="KAL1139252.1"/>
    <property type="molecule type" value="Genomic_DNA"/>
</dbReference>
<keyword evidence="2" id="KW-1185">Reference proteome</keyword>
<accession>A0ABD0Z688</accession>
<sequence>MINDKPRQVILEEDRGPGVTIEHTHYGRTQTWKVTVGQTVANDDLLTEFFPFAQFVKFGTCFRDAIASDSNAEESILGICREFIAECVRHSRLVEGSNSTRNALKDG</sequence>
<evidence type="ECO:0000313" key="1">
    <source>
        <dbReference type="EMBL" id="KAL1139252.1"/>
    </source>
</evidence>
<dbReference type="AlphaFoldDB" id="A0ABD0Z688"/>